<dbReference type="Proteomes" id="UP000235116">
    <property type="component" value="Chromosome"/>
</dbReference>
<dbReference type="PRINTS" id="PR00377">
    <property type="entry name" value="IMPHPHTASES"/>
</dbReference>
<dbReference type="InterPro" id="IPR022337">
    <property type="entry name" value="Inositol_monophosphatase_SuhB"/>
</dbReference>
<proteinExistence type="inferred from homology"/>
<feature type="binding site" evidence="9">
    <location>
        <position position="87"/>
    </location>
    <ligand>
        <name>Mg(2+)</name>
        <dbReference type="ChEBI" id="CHEBI:18420"/>
        <label>1</label>
        <note>catalytic</note>
    </ligand>
</feature>
<evidence type="ECO:0000256" key="9">
    <source>
        <dbReference type="PIRSR" id="PIRSR600760-2"/>
    </source>
</evidence>
<evidence type="ECO:0000256" key="1">
    <source>
        <dbReference type="ARBA" id="ARBA00001033"/>
    </source>
</evidence>
<evidence type="ECO:0000256" key="8">
    <source>
        <dbReference type="ARBA" id="ARBA00058693"/>
    </source>
</evidence>
<keyword evidence="6" id="KW-0889">Transcription antitermination</keyword>
<dbReference type="Pfam" id="PF00459">
    <property type="entry name" value="Inositol_P"/>
    <property type="match status" value="1"/>
</dbReference>
<evidence type="ECO:0000313" key="11">
    <source>
        <dbReference type="EMBL" id="AUM11912.1"/>
    </source>
</evidence>
<evidence type="ECO:0000313" key="12">
    <source>
        <dbReference type="Proteomes" id="UP000235116"/>
    </source>
</evidence>
<dbReference type="GO" id="GO:0031564">
    <property type="term" value="P:transcription antitermination"/>
    <property type="evidence" value="ECO:0007669"/>
    <property type="project" value="UniProtKB-KW"/>
</dbReference>
<reference evidence="12" key="1">
    <citation type="submission" date="2017-08" db="EMBL/GenBank/DDBJ databases">
        <title>Direct submision.</title>
        <authorList>
            <person name="Kim S.-J."/>
            <person name="Rhee S.-K."/>
        </authorList>
    </citation>
    <scope>NUCLEOTIDE SEQUENCE [LARGE SCALE GENOMIC DNA]</scope>
    <source>
        <strain evidence="12">GI5</strain>
    </source>
</reference>
<dbReference type="PRINTS" id="PR01959">
    <property type="entry name" value="SBIMPHPHTASE"/>
</dbReference>
<dbReference type="FunFam" id="3.30.540.10:FF:000003">
    <property type="entry name" value="Inositol-1-monophosphatase"/>
    <property type="match status" value="1"/>
</dbReference>
<gene>
    <name evidence="11" type="ORF">Kalk_05495</name>
</gene>
<dbReference type="GO" id="GO:0046872">
    <property type="term" value="F:metal ion binding"/>
    <property type="evidence" value="ECO:0007669"/>
    <property type="project" value="UniProtKB-KW"/>
</dbReference>
<keyword evidence="12" id="KW-1185">Reference proteome</keyword>
<dbReference type="RefSeq" id="WP_101893250.1">
    <property type="nucleotide sequence ID" value="NZ_CP022684.1"/>
</dbReference>
<dbReference type="Gene3D" id="3.40.190.80">
    <property type="match status" value="1"/>
</dbReference>
<name>A0A2K9LI07_9GAMM</name>
<dbReference type="Gene3D" id="3.30.540.10">
    <property type="entry name" value="Fructose-1,6-Bisphosphatase, subunit A, domain 1"/>
    <property type="match status" value="1"/>
</dbReference>
<organism evidence="11 12">
    <name type="scientific">Ketobacter alkanivorans</name>
    <dbReference type="NCBI Taxonomy" id="1917421"/>
    <lineage>
        <taxon>Bacteria</taxon>
        <taxon>Pseudomonadati</taxon>
        <taxon>Pseudomonadota</taxon>
        <taxon>Gammaproteobacteria</taxon>
        <taxon>Pseudomonadales</taxon>
        <taxon>Ketobacteraceae</taxon>
        <taxon>Ketobacter</taxon>
    </lineage>
</organism>
<dbReference type="PROSITE" id="PS00629">
    <property type="entry name" value="IMP_1"/>
    <property type="match status" value="1"/>
</dbReference>
<evidence type="ECO:0000256" key="5">
    <source>
        <dbReference type="ARBA" id="ARBA00022801"/>
    </source>
</evidence>
<accession>A0A2K9LI07</accession>
<dbReference type="FunFam" id="3.40.190.80:FF:000002">
    <property type="entry name" value="Inositol-1-monophosphatase"/>
    <property type="match status" value="1"/>
</dbReference>
<dbReference type="OrthoDB" id="9785695at2"/>
<keyword evidence="6" id="KW-0804">Transcription</keyword>
<comment type="similarity">
    <text evidence="3 10">Belongs to the inositol monophosphatase superfamily.</text>
</comment>
<keyword evidence="7 9" id="KW-0460">Magnesium</keyword>
<comment type="catalytic activity">
    <reaction evidence="1 10">
        <text>a myo-inositol phosphate + H2O = myo-inositol + phosphate</text>
        <dbReference type="Rhea" id="RHEA:24056"/>
        <dbReference type="ChEBI" id="CHEBI:15377"/>
        <dbReference type="ChEBI" id="CHEBI:17268"/>
        <dbReference type="ChEBI" id="CHEBI:43474"/>
        <dbReference type="ChEBI" id="CHEBI:84139"/>
        <dbReference type="EC" id="3.1.3.25"/>
    </reaction>
</comment>
<evidence type="ECO:0000256" key="10">
    <source>
        <dbReference type="RuleBase" id="RU364068"/>
    </source>
</evidence>
<protein>
    <recommendedName>
        <fullName evidence="10">Inositol-1-monophosphatase</fullName>
        <ecNumber evidence="10">3.1.3.25</ecNumber>
    </recommendedName>
</protein>
<dbReference type="EC" id="3.1.3.25" evidence="10"/>
<dbReference type="PANTHER" id="PTHR20854">
    <property type="entry name" value="INOSITOL MONOPHOSPHATASE"/>
    <property type="match status" value="1"/>
</dbReference>
<dbReference type="GO" id="GO:0006020">
    <property type="term" value="P:inositol metabolic process"/>
    <property type="evidence" value="ECO:0007669"/>
    <property type="project" value="TreeGrafter"/>
</dbReference>
<evidence type="ECO:0000256" key="4">
    <source>
        <dbReference type="ARBA" id="ARBA00022723"/>
    </source>
</evidence>
<dbReference type="KEGG" id="kak:Kalk_05495"/>
<evidence type="ECO:0000256" key="3">
    <source>
        <dbReference type="ARBA" id="ARBA00009759"/>
    </source>
</evidence>
<dbReference type="InterPro" id="IPR020550">
    <property type="entry name" value="Inositol_monophosphatase_CS"/>
</dbReference>
<sequence>MHPMLNTALGVARTTAEMIYKAYEQVESIEVEAKGTNDFVTKVDRASEERIIEGLRKRYPQHCYLGEENGLIEGTDKDYVWVIDPLDGTTNFIHGIPHFAISIALKVRGQLEVAVVINPVTKDEFTAAKGRGAHMNGRRIRVSKRTKLEGSLLATGFPFRPNQAKILNNYMAMLQDFTQSTAGIRRAGAASLDLAYVAAGRYDGFWEFGLSEWDMAAGALLITEAGGLIGDLNGGMNHLKTGDVVCAPPKLFKAMLQTIHPHMPK</sequence>
<feature type="binding site" evidence="9">
    <location>
        <position position="67"/>
    </location>
    <ligand>
        <name>Mg(2+)</name>
        <dbReference type="ChEBI" id="CHEBI:18420"/>
        <label>1</label>
        <note>catalytic</note>
    </ligand>
</feature>
<evidence type="ECO:0000256" key="6">
    <source>
        <dbReference type="ARBA" id="ARBA00022814"/>
    </source>
</evidence>
<evidence type="ECO:0000256" key="7">
    <source>
        <dbReference type="ARBA" id="ARBA00022842"/>
    </source>
</evidence>
<dbReference type="PANTHER" id="PTHR20854:SF4">
    <property type="entry name" value="INOSITOL-1-MONOPHOSPHATASE-RELATED"/>
    <property type="match status" value="1"/>
</dbReference>
<feature type="binding site" evidence="9">
    <location>
        <position position="84"/>
    </location>
    <ligand>
        <name>Mg(2+)</name>
        <dbReference type="ChEBI" id="CHEBI:18420"/>
        <label>1</label>
        <note>catalytic</note>
    </ligand>
</feature>
<feature type="binding site" evidence="9">
    <location>
        <position position="86"/>
    </location>
    <ligand>
        <name>Mg(2+)</name>
        <dbReference type="ChEBI" id="CHEBI:18420"/>
        <label>1</label>
        <note>catalytic</note>
    </ligand>
</feature>
<dbReference type="GO" id="GO:0046854">
    <property type="term" value="P:phosphatidylinositol phosphate biosynthetic process"/>
    <property type="evidence" value="ECO:0007669"/>
    <property type="project" value="InterPro"/>
</dbReference>
<dbReference type="EMBL" id="CP022684">
    <property type="protein sequence ID" value="AUM11912.1"/>
    <property type="molecule type" value="Genomic_DNA"/>
</dbReference>
<evidence type="ECO:0000256" key="2">
    <source>
        <dbReference type="ARBA" id="ARBA00001946"/>
    </source>
</evidence>
<keyword evidence="6" id="KW-0805">Transcription regulation</keyword>
<dbReference type="GO" id="GO:0007165">
    <property type="term" value="P:signal transduction"/>
    <property type="evidence" value="ECO:0007669"/>
    <property type="project" value="TreeGrafter"/>
</dbReference>
<comment type="cofactor">
    <cofactor evidence="2 9 10">
        <name>Mg(2+)</name>
        <dbReference type="ChEBI" id="CHEBI:18420"/>
    </cofactor>
</comment>
<dbReference type="AlphaFoldDB" id="A0A2K9LI07"/>
<dbReference type="GO" id="GO:0008934">
    <property type="term" value="F:inositol monophosphate 1-phosphatase activity"/>
    <property type="evidence" value="ECO:0007669"/>
    <property type="project" value="InterPro"/>
</dbReference>
<feature type="binding site" evidence="9">
    <location>
        <position position="214"/>
    </location>
    <ligand>
        <name>Mg(2+)</name>
        <dbReference type="ChEBI" id="CHEBI:18420"/>
        <label>1</label>
        <note>catalytic</note>
    </ligand>
</feature>
<dbReference type="SUPFAM" id="SSF56655">
    <property type="entry name" value="Carbohydrate phosphatase"/>
    <property type="match status" value="1"/>
</dbReference>
<keyword evidence="4 9" id="KW-0479">Metal-binding</keyword>
<dbReference type="InterPro" id="IPR020583">
    <property type="entry name" value="Inositol_monoP_metal-BS"/>
</dbReference>
<dbReference type="InterPro" id="IPR000760">
    <property type="entry name" value="Inositol_monophosphatase-like"/>
</dbReference>
<dbReference type="CDD" id="cd01639">
    <property type="entry name" value="IMPase"/>
    <property type="match status" value="1"/>
</dbReference>
<keyword evidence="5 10" id="KW-0378">Hydrolase</keyword>
<dbReference type="PROSITE" id="PS00630">
    <property type="entry name" value="IMP_2"/>
    <property type="match status" value="1"/>
</dbReference>
<comment type="function">
    <text evidence="8">Part of the processive rRNA transcription and antitermination complex (rrnTAC). The complex forms an RNA-chaperone ring around the RNA exit tunnel of RNA polymerase (RNAP). It supports rapid transcription and antitermination of rRNA operons, cotranscriptional rRNA folding, and annealing of distal rRNA regions to allow correct ribosome biogenesis. This subunit may play a central role in organizing the structure.</text>
</comment>
<dbReference type="InterPro" id="IPR033942">
    <property type="entry name" value="IMPase"/>
</dbReference>